<reference evidence="1" key="1">
    <citation type="submission" date="2021-06" db="EMBL/GenBank/DDBJ databases">
        <authorList>
            <person name="Kallberg Y."/>
            <person name="Tangrot J."/>
            <person name="Rosling A."/>
        </authorList>
    </citation>
    <scope>NUCLEOTIDE SEQUENCE</scope>
    <source>
        <strain evidence="1">CL356</strain>
    </source>
</reference>
<organism evidence="1 2">
    <name type="scientific">Acaulospora colombiana</name>
    <dbReference type="NCBI Taxonomy" id="27376"/>
    <lineage>
        <taxon>Eukaryota</taxon>
        <taxon>Fungi</taxon>
        <taxon>Fungi incertae sedis</taxon>
        <taxon>Mucoromycota</taxon>
        <taxon>Glomeromycotina</taxon>
        <taxon>Glomeromycetes</taxon>
        <taxon>Diversisporales</taxon>
        <taxon>Acaulosporaceae</taxon>
        <taxon>Acaulospora</taxon>
    </lineage>
</organism>
<evidence type="ECO:0000313" key="2">
    <source>
        <dbReference type="Proteomes" id="UP000789525"/>
    </source>
</evidence>
<feature type="non-terminal residue" evidence="1">
    <location>
        <position position="1"/>
    </location>
</feature>
<comment type="caution">
    <text evidence="1">The sequence shown here is derived from an EMBL/GenBank/DDBJ whole genome shotgun (WGS) entry which is preliminary data.</text>
</comment>
<evidence type="ECO:0000313" key="1">
    <source>
        <dbReference type="EMBL" id="CAG8744474.1"/>
    </source>
</evidence>
<dbReference type="EMBL" id="CAJVPT010049665">
    <property type="protein sequence ID" value="CAG8744474.1"/>
    <property type="molecule type" value="Genomic_DNA"/>
</dbReference>
<proteinExistence type="predicted"/>
<accession>A0ACA9QBH8</accession>
<dbReference type="Proteomes" id="UP000789525">
    <property type="component" value="Unassembled WGS sequence"/>
</dbReference>
<gene>
    <name evidence="1" type="ORF">ACOLOM_LOCUS12357</name>
</gene>
<name>A0ACA9QBH8_9GLOM</name>
<protein>
    <submittedName>
        <fullName evidence="1">4409_t:CDS:1</fullName>
    </submittedName>
</protein>
<keyword evidence="2" id="KW-1185">Reference proteome</keyword>
<sequence length="252" mass="27479">KDLIIVPVHRPADNSLLTPHILSLAAKEALIPPITNALIEGRPVKRPRLDQDQPSHVSGHLPPCLKDLSSLVSNDHLEVSQHLTQKSPSNRTVEPPASLNEETATSLHLARASSGIDESFDRYENSGGYKMAELNNRTPFTARSPGSGKHSLRANTRHQRHRPSFKEINKQAETVKDLQQTNATQLHVDSTTPKLDYTSPGGVSSVFSDDALTPCSISEFSSGEDPKGHQEATHLGRHIQGNYTIGDGVYSP</sequence>